<accession>A0A423VYS8</accession>
<dbReference type="InterPro" id="IPR038765">
    <property type="entry name" value="Papain-like_cys_pep_sf"/>
</dbReference>
<dbReference type="PRINTS" id="PR01543">
    <property type="entry name" value="ANATRNSFRASE"/>
</dbReference>
<evidence type="ECO:0000256" key="2">
    <source>
        <dbReference type="RuleBase" id="RU003452"/>
    </source>
</evidence>
<keyword evidence="4" id="KW-1185">Reference proteome</keyword>
<comment type="caution">
    <text evidence="3">The sequence shown here is derived from an EMBL/GenBank/DDBJ whole genome shotgun (WGS) entry which is preliminary data.</text>
</comment>
<dbReference type="PANTHER" id="PTHR11786">
    <property type="entry name" value="N-HYDROXYARYLAMINE O-ACETYLTRANSFERASE"/>
    <property type="match status" value="1"/>
</dbReference>
<dbReference type="AlphaFoldDB" id="A0A423VYS8"/>
<protein>
    <submittedName>
        <fullName evidence="3">Uncharacterized protein</fullName>
    </submittedName>
</protein>
<comment type="similarity">
    <text evidence="1 2">Belongs to the arylamine N-acetyltransferase family.</text>
</comment>
<evidence type="ECO:0000313" key="3">
    <source>
        <dbReference type="EMBL" id="ROV96196.1"/>
    </source>
</evidence>
<gene>
    <name evidence="3" type="ORF">VSDG_05080</name>
</gene>
<dbReference type="GO" id="GO:0016407">
    <property type="term" value="F:acetyltransferase activity"/>
    <property type="evidence" value="ECO:0007669"/>
    <property type="project" value="InterPro"/>
</dbReference>
<proteinExistence type="inferred from homology"/>
<evidence type="ECO:0000313" key="4">
    <source>
        <dbReference type="Proteomes" id="UP000284375"/>
    </source>
</evidence>
<dbReference type="PANTHER" id="PTHR11786:SF0">
    <property type="entry name" value="ARYLAMINE N-ACETYLTRANSFERASE 4-RELATED"/>
    <property type="match status" value="1"/>
</dbReference>
<evidence type="ECO:0000256" key="1">
    <source>
        <dbReference type="ARBA" id="ARBA00006547"/>
    </source>
</evidence>
<reference evidence="3 4" key="1">
    <citation type="submission" date="2015-09" db="EMBL/GenBank/DDBJ databases">
        <title>Host preference determinants of Valsa canker pathogens revealed by comparative genomics.</title>
        <authorList>
            <person name="Yin Z."/>
            <person name="Huang L."/>
        </authorList>
    </citation>
    <scope>NUCLEOTIDE SEQUENCE [LARGE SCALE GENOMIC DNA]</scope>
    <source>
        <strain evidence="3 4">YSFL</strain>
    </source>
</reference>
<dbReference type="EMBL" id="LJZO01000021">
    <property type="protein sequence ID" value="ROV96196.1"/>
    <property type="molecule type" value="Genomic_DNA"/>
</dbReference>
<dbReference type="SUPFAM" id="SSF54001">
    <property type="entry name" value="Cysteine proteinases"/>
    <property type="match status" value="1"/>
</dbReference>
<dbReference type="InterPro" id="IPR053710">
    <property type="entry name" value="Arylamine_NAT_domain_sf"/>
</dbReference>
<dbReference type="Pfam" id="PF00797">
    <property type="entry name" value="Acetyltransf_2"/>
    <property type="match status" value="1"/>
</dbReference>
<organism evidence="3 4">
    <name type="scientific">Cytospora chrysosperma</name>
    <name type="common">Cytospora canker fungus</name>
    <name type="synonym">Sphaeria chrysosperma</name>
    <dbReference type="NCBI Taxonomy" id="252740"/>
    <lineage>
        <taxon>Eukaryota</taxon>
        <taxon>Fungi</taxon>
        <taxon>Dikarya</taxon>
        <taxon>Ascomycota</taxon>
        <taxon>Pezizomycotina</taxon>
        <taxon>Sordariomycetes</taxon>
        <taxon>Sordariomycetidae</taxon>
        <taxon>Diaporthales</taxon>
        <taxon>Cytosporaceae</taxon>
        <taxon>Cytospora</taxon>
    </lineage>
</organism>
<dbReference type="InterPro" id="IPR001447">
    <property type="entry name" value="Arylamine_N-AcTrfase"/>
</dbReference>
<keyword evidence="2" id="KW-0012">Acyltransferase</keyword>
<dbReference type="Gene3D" id="3.30.2140.20">
    <property type="match status" value="1"/>
</dbReference>
<dbReference type="Proteomes" id="UP000284375">
    <property type="component" value="Unassembled WGS sequence"/>
</dbReference>
<dbReference type="OrthoDB" id="10260017at2759"/>
<name>A0A423VYS8_CYTCH</name>
<dbReference type="STRING" id="252740.A0A423VYS8"/>
<keyword evidence="2" id="KW-0808">Transferase</keyword>
<sequence length="326" mass="36893">MVQQSCQPTFTKAQLTKYFDHIQLPSKYRGDDVPRDLSLLTALHVHQITAIPYENLSLHYSQHKTVDLDPHVLYTKFVENGRNRGGYCMEGSLFFLHILSSLGFDAYPTGVRIRLREDGVPNGEYVGVTHMALIVDLQPSPESQVEQYVCDAAFGGDGPTVPMPLKEGVITRNLGTQEIRFVCEFVPGSRRHKFWIYQYRNSPEKPWNSFYAFNATEFLEQDFQVVNFFTSQAQTFQKTTVIIVKFLLGKSQDTDEKNKVAGKLMLINGIVKRNMGAKTEVVEVCSNEAERIQALEKWFGITLTDEEVSGIKGYVTELTGVDVMAV</sequence>